<proteinExistence type="inferred from homology"/>
<evidence type="ECO:0000256" key="5">
    <source>
        <dbReference type="ARBA" id="ARBA00023237"/>
    </source>
</evidence>
<reference evidence="7" key="1">
    <citation type="submission" date="2022-12" db="EMBL/GenBank/DDBJ databases">
        <title>Marinomonas 15G1-11 sp. nov, isolated from marine algae.</title>
        <authorList>
            <person name="Butt M."/>
            <person name="Choi D.G."/>
            <person name="Kim J.M."/>
            <person name="Lee J.K."/>
            <person name="Baek J.H."/>
            <person name="Jeon C.O."/>
        </authorList>
    </citation>
    <scope>NUCLEOTIDE SEQUENCE</scope>
    <source>
        <strain evidence="7">15G1-11</strain>
    </source>
</reference>
<organism evidence="7 8">
    <name type="scientific">Marinomonas phaeophyticola</name>
    <dbReference type="NCBI Taxonomy" id="3004091"/>
    <lineage>
        <taxon>Bacteria</taxon>
        <taxon>Pseudomonadati</taxon>
        <taxon>Pseudomonadota</taxon>
        <taxon>Gammaproteobacteria</taxon>
        <taxon>Oceanospirillales</taxon>
        <taxon>Oceanospirillaceae</taxon>
        <taxon>Marinomonas</taxon>
    </lineage>
</organism>
<dbReference type="PANTHER" id="PTHR38776:SF1">
    <property type="entry name" value="MLTA-INTERACTING PROTEIN-RELATED"/>
    <property type="match status" value="1"/>
</dbReference>
<dbReference type="Pfam" id="PF06629">
    <property type="entry name" value="MipA"/>
    <property type="match status" value="1"/>
</dbReference>
<dbReference type="InterPro" id="IPR010583">
    <property type="entry name" value="MipA"/>
</dbReference>
<evidence type="ECO:0000256" key="1">
    <source>
        <dbReference type="ARBA" id="ARBA00004442"/>
    </source>
</evidence>
<keyword evidence="8" id="KW-1185">Reference proteome</keyword>
<evidence type="ECO:0000256" key="3">
    <source>
        <dbReference type="ARBA" id="ARBA00022729"/>
    </source>
</evidence>
<feature type="signal peptide" evidence="6">
    <location>
        <begin position="1"/>
        <end position="29"/>
    </location>
</feature>
<evidence type="ECO:0000256" key="6">
    <source>
        <dbReference type="SAM" id="SignalP"/>
    </source>
</evidence>
<dbReference type="RefSeq" id="WP_269126937.1">
    <property type="nucleotide sequence ID" value="NZ_JAPUBN010000019.1"/>
</dbReference>
<evidence type="ECO:0000313" key="7">
    <source>
        <dbReference type="EMBL" id="MCZ2722916.1"/>
    </source>
</evidence>
<keyword evidence="4" id="KW-0472">Membrane</keyword>
<name>A0ABT4JWY6_9GAMM</name>
<evidence type="ECO:0000313" key="8">
    <source>
        <dbReference type="Proteomes" id="UP001149719"/>
    </source>
</evidence>
<sequence>MQLTKNKVVTLGLSTGLMFVSSMFSSATAAEFSSTVGGVLISSQDYIIGEDNDIQLAPYVSLEYGMFSLDENGLAVTYEIDEANAVSAALSQRESVFDRKDNKTLNHFDKRDSATELTINWMKSSGADNFLLAATGDVSNTHDGYQLTAGYSRNISALGGMLIPSIGVSLQSEDLVDYYYGVRSNESTANLASYKGKETVSAELAIAHVYNFSGNWSSFSSVSVEYLGSGIADSPIVKKDNVWTAVVGAVYEF</sequence>
<keyword evidence="3 6" id="KW-0732">Signal</keyword>
<evidence type="ECO:0000256" key="4">
    <source>
        <dbReference type="ARBA" id="ARBA00023136"/>
    </source>
</evidence>
<feature type="chain" id="PRO_5046196178" evidence="6">
    <location>
        <begin position="30"/>
        <end position="253"/>
    </location>
</feature>
<dbReference type="PANTHER" id="PTHR38776">
    <property type="entry name" value="MLTA-INTERACTING PROTEIN-RELATED"/>
    <property type="match status" value="1"/>
</dbReference>
<comment type="subcellular location">
    <subcellularLocation>
        <location evidence="1">Cell outer membrane</location>
    </subcellularLocation>
</comment>
<comment type="similarity">
    <text evidence="2">Belongs to the MipA/OmpV family.</text>
</comment>
<gene>
    <name evidence="7" type="ORF">O1D97_15180</name>
</gene>
<evidence type="ECO:0000256" key="2">
    <source>
        <dbReference type="ARBA" id="ARBA00005722"/>
    </source>
</evidence>
<accession>A0ABT4JWY6</accession>
<comment type="caution">
    <text evidence="7">The sequence shown here is derived from an EMBL/GenBank/DDBJ whole genome shotgun (WGS) entry which is preliminary data.</text>
</comment>
<keyword evidence="5" id="KW-0998">Cell outer membrane</keyword>
<protein>
    <submittedName>
        <fullName evidence="7">MipA/OmpV family protein</fullName>
    </submittedName>
</protein>
<dbReference type="EMBL" id="JAPUBN010000019">
    <property type="protein sequence ID" value="MCZ2722916.1"/>
    <property type="molecule type" value="Genomic_DNA"/>
</dbReference>
<dbReference type="Proteomes" id="UP001149719">
    <property type="component" value="Unassembled WGS sequence"/>
</dbReference>